<dbReference type="EMBL" id="RBIR01000006">
    <property type="protein sequence ID" value="RKR18644.1"/>
    <property type="molecule type" value="Genomic_DNA"/>
</dbReference>
<protein>
    <submittedName>
        <fullName evidence="2">Uncharacterized protein</fullName>
    </submittedName>
</protein>
<evidence type="ECO:0000256" key="1">
    <source>
        <dbReference type="SAM" id="Phobius"/>
    </source>
</evidence>
<sequence>MADVVSLSAVLFIRVILPMNSGQDGEALFWAGLLLVYGLILLFGVTLILNVVYLIALAVMHGRYDNGYGRVSRALLFLLPAATALGLTLR</sequence>
<evidence type="ECO:0000313" key="3">
    <source>
        <dbReference type="Proteomes" id="UP000276055"/>
    </source>
</evidence>
<keyword evidence="1" id="KW-0472">Membrane</keyword>
<gene>
    <name evidence="2" type="ORF">C8D78_2841</name>
</gene>
<feature type="transmembrane region" description="Helical" evidence="1">
    <location>
        <begin position="71"/>
        <end position="89"/>
    </location>
</feature>
<dbReference type="AlphaFoldDB" id="A0A495EP01"/>
<proteinExistence type="predicted"/>
<keyword evidence="1" id="KW-0812">Transmembrane</keyword>
<name>A0A495EP01_9MICC</name>
<dbReference type="RefSeq" id="WP_147429605.1">
    <property type="nucleotide sequence ID" value="NZ_RBIR01000006.1"/>
</dbReference>
<comment type="caution">
    <text evidence="2">The sequence shown here is derived from an EMBL/GenBank/DDBJ whole genome shotgun (WGS) entry which is preliminary data.</text>
</comment>
<feature type="transmembrane region" description="Helical" evidence="1">
    <location>
        <begin position="28"/>
        <end position="59"/>
    </location>
</feature>
<organism evidence="2 3">
    <name type="scientific">Arthrobacter oryzae</name>
    <dbReference type="NCBI Taxonomy" id="409290"/>
    <lineage>
        <taxon>Bacteria</taxon>
        <taxon>Bacillati</taxon>
        <taxon>Actinomycetota</taxon>
        <taxon>Actinomycetes</taxon>
        <taxon>Micrococcales</taxon>
        <taxon>Micrococcaceae</taxon>
        <taxon>Arthrobacter</taxon>
    </lineage>
</organism>
<evidence type="ECO:0000313" key="2">
    <source>
        <dbReference type="EMBL" id="RKR18644.1"/>
    </source>
</evidence>
<accession>A0A495EP01</accession>
<keyword evidence="1" id="KW-1133">Transmembrane helix</keyword>
<dbReference type="Proteomes" id="UP000276055">
    <property type="component" value="Unassembled WGS sequence"/>
</dbReference>
<reference evidence="2 3" key="1">
    <citation type="submission" date="2018-10" db="EMBL/GenBank/DDBJ databases">
        <title>Genomic Encyclopedia of Type Strains, Phase IV (KMG-IV): sequencing the most valuable type-strain genomes for metagenomic binning, comparative biology and taxonomic classification.</title>
        <authorList>
            <person name="Goeker M."/>
        </authorList>
    </citation>
    <scope>NUCLEOTIDE SEQUENCE [LARGE SCALE GENOMIC DNA]</scope>
    <source>
        <strain evidence="2 3">DSM 25586</strain>
    </source>
</reference>